<keyword evidence="1" id="KW-0812">Transmembrane</keyword>
<sequence>MVAFVYCYKNADDEWVASDIVNLYTIGDLRGAINKSVLGKPKSADEGAERDRTWPSSIPSFDAKVIDAGQHMVRCMKANGRRYTYKIRKNYYVHVKTGDLIKANASIIASVIPLKQEGYCPARDCRYNFLSDLSSDNRETVYCAVKALGFLIEDSKESIPLLIDIAHSYPDELIRLEAAGSLARLNCSSGWKILQELINQHNNLSLQMEAVLLLGELNDPRAKRLLFSIADNKGCSGELRAAAIWGLAYQYRDIIDRLITYIDDEVLDVALHAIIACSRLTNNDNLEVILNAIGTNIRRSAAIITILMLHGVSYISQIIEFVFKKANSEQRKWLIYLMGLLGPDPCFSLLEKYGKEGREIINSLTMFWDLHYNNWTIKPDISEKIRFLLKQN</sequence>
<keyword evidence="1" id="KW-1133">Transmembrane helix</keyword>
<proteinExistence type="predicted"/>
<dbReference type="Gene3D" id="1.25.10.10">
    <property type="entry name" value="Leucine-rich Repeat Variant"/>
    <property type="match status" value="1"/>
</dbReference>
<keyword evidence="3" id="KW-1185">Reference proteome</keyword>
<comment type="caution">
    <text evidence="2">The sequence shown here is derived from an EMBL/GenBank/DDBJ whole genome shotgun (WGS) entry which is preliminary data.</text>
</comment>
<evidence type="ECO:0000256" key="1">
    <source>
        <dbReference type="SAM" id="Phobius"/>
    </source>
</evidence>
<name>A0ABU0B625_9FIRM</name>
<protein>
    <recommendedName>
        <fullName evidence="4">HEAT repeat domain-containing protein</fullName>
    </recommendedName>
</protein>
<accession>A0ABU0B625</accession>
<dbReference type="EMBL" id="JAUSUX010000038">
    <property type="protein sequence ID" value="MDQ0287724.1"/>
    <property type="molecule type" value="Genomic_DNA"/>
</dbReference>
<dbReference type="SUPFAM" id="SSF48371">
    <property type="entry name" value="ARM repeat"/>
    <property type="match status" value="1"/>
</dbReference>
<keyword evidence="1" id="KW-0472">Membrane</keyword>
<dbReference type="Proteomes" id="UP001225644">
    <property type="component" value="Unassembled WGS sequence"/>
</dbReference>
<evidence type="ECO:0008006" key="4">
    <source>
        <dbReference type="Google" id="ProtNLM"/>
    </source>
</evidence>
<evidence type="ECO:0000313" key="3">
    <source>
        <dbReference type="Proteomes" id="UP001225644"/>
    </source>
</evidence>
<feature type="transmembrane region" description="Helical" evidence="1">
    <location>
        <begin position="301"/>
        <end position="323"/>
    </location>
</feature>
<dbReference type="InterPro" id="IPR016024">
    <property type="entry name" value="ARM-type_fold"/>
</dbReference>
<dbReference type="RefSeq" id="WP_307403674.1">
    <property type="nucleotide sequence ID" value="NZ_JAUSUX010000038.1"/>
</dbReference>
<organism evidence="2 3">
    <name type="scientific">Desulfofundulus luciae</name>
    <dbReference type="NCBI Taxonomy" id="74702"/>
    <lineage>
        <taxon>Bacteria</taxon>
        <taxon>Bacillati</taxon>
        <taxon>Bacillota</taxon>
        <taxon>Clostridia</taxon>
        <taxon>Eubacteriales</taxon>
        <taxon>Peptococcaceae</taxon>
        <taxon>Desulfofundulus</taxon>
    </lineage>
</organism>
<reference evidence="2 3" key="1">
    <citation type="submission" date="2023-07" db="EMBL/GenBank/DDBJ databases">
        <title>Genomic Encyclopedia of Type Strains, Phase IV (KMG-IV): sequencing the most valuable type-strain genomes for metagenomic binning, comparative biology and taxonomic classification.</title>
        <authorList>
            <person name="Goeker M."/>
        </authorList>
    </citation>
    <scope>NUCLEOTIDE SEQUENCE [LARGE SCALE GENOMIC DNA]</scope>
    <source>
        <strain evidence="2 3">DSM 12396</strain>
    </source>
</reference>
<gene>
    <name evidence="2" type="ORF">J2Z49_002855</name>
</gene>
<dbReference type="Pfam" id="PF13646">
    <property type="entry name" value="HEAT_2"/>
    <property type="match status" value="1"/>
</dbReference>
<evidence type="ECO:0000313" key="2">
    <source>
        <dbReference type="EMBL" id="MDQ0287724.1"/>
    </source>
</evidence>
<dbReference type="InterPro" id="IPR011989">
    <property type="entry name" value="ARM-like"/>
</dbReference>